<dbReference type="Proteomes" id="UP000000849">
    <property type="component" value="Chromosome"/>
</dbReference>
<dbReference type="eggNOG" id="COG3594">
    <property type="taxonomic scope" value="Bacteria"/>
</dbReference>
<feature type="transmembrane region" description="Helical" evidence="1">
    <location>
        <begin position="169"/>
        <end position="190"/>
    </location>
</feature>
<sequence length="337" mass="35069">MSTSATIPGTATRSVGIDLVRVVAVVAIVLGHVWSEGPFRTVVHLWHVPVFFLLSGYLWRSGRPLGDEVRRRARTLLVPYVAWLVIILAVVVVIALARGEGLPLGAARSALLGGAYATRPFSAFWFVTALFVAVVLYRVLDRGPWWVRWVGALIGLTLGYVAGDVLTRVPLSIGLALPCLVFVAAGHELARWRPRLPERATVPVGLGLVAVGAVAVATGLAGLVDLKRADLGTPVVSVVVAVLVSTGLVLLAEAAARHVPEAAGRTVVALAATALLVVLTHAVVLWLLGTPPQGRALDAALALVLPWALGLALLRVPAAAPVLLGGAAARPARAPVG</sequence>
<feature type="transmembrane region" description="Helical" evidence="1">
    <location>
        <begin position="267"/>
        <end position="288"/>
    </location>
</feature>
<name>D5UHK8_CELFN</name>
<feature type="transmembrane region" description="Helical" evidence="1">
    <location>
        <begin position="41"/>
        <end position="59"/>
    </location>
</feature>
<keyword evidence="1" id="KW-0812">Transmembrane</keyword>
<evidence type="ECO:0000313" key="3">
    <source>
        <dbReference type="EMBL" id="ADG75329.1"/>
    </source>
</evidence>
<dbReference type="GO" id="GO:0016747">
    <property type="term" value="F:acyltransferase activity, transferring groups other than amino-acyl groups"/>
    <property type="evidence" value="ECO:0007669"/>
    <property type="project" value="InterPro"/>
</dbReference>
<dbReference type="PANTHER" id="PTHR37312:SF1">
    <property type="entry name" value="MEMBRANE-BOUND ACYLTRANSFERASE YKRP-RELATED"/>
    <property type="match status" value="1"/>
</dbReference>
<dbReference type="STRING" id="446466.Cfla_2441"/>
<dbReference type="KEGG" id="cfl:Cfla_2441"/>
<evidence type="ECO:0000313" key="4">
    <source>
        <dbReference type="Proteomes" id="UP000000849"/>
    </source>
</evidence>
<feature type="transmembrane region" description="Helical" evidence="1">
    <location>
        <begin position="300"/>
        <end position="324"/>
    </location>
</feature>
<feature type="transmembrane region" description="Helical" evidence="1">
    <location>
        <begin position="202"/>
        <end position="223"/>
    </location>
</feature>
<evidence type="ECO:0000259" key="2">
    <source>
        <dbReference type="Pfam" id="PF01757"/>
    </source>
</evidence>
<keyword evidence="1" id="KW-1133">Transmembrane helix</keyword>
<keyword evidence="3" id="KW-0808">Transferase</keyword>
<dbReference type="HOGENOM" id="CLU_780351_0_0_11"/>
<keyword evidence="1" id="KW-0472">Membrane</keyword>
<dbReference type="Pfam" id="PF01757">
    <property type="entry name" value="Acyl_transf_3"/>
    <property type="match status" value="1"/>
</dbReference>
<evidence type="ECO:0000256" key="1">
    <source>
        <dbReference type="SAM" id="Phobius"/>
    </source>
</evidence>
<dbReference type="InterPro" id="IPR052734">
    <property type="entry name" value="Nod_factor_acetyltransferase"/>
</dbReference>
<feature type="transmembrane region" description="Helical" evidence="1">
    <location>
        <begin position="80"/>
        <end position="97"/>
    </location>
</feature>
<keyword evidence="4" id="KW-1185">Reference proteome</keyword>
<proteinExistence type="predicted"/>
<feature type="transmembrane region" description="Helical" evidence="1">
    <location>
        <begin position="117"/>
        <end position="139"/>
    </location>
</feature>
<dbReference type="PANTHER" id="PTHR37312">
    <property type="entry name" value="MEMBRANE-BOUND ACYLTRANSFERASE YKRP-RELATED"/>
    <property type="match status" value="1"/>
</dbReference>
<protein>
    <submittedName>
        <fullName evidence="3">Acyltransferase 3</fullName>
    </submittedName>
</protein>
<organism evidence="3 4">
    <name type="scientific">Cellulomonas flavigena (strain ATCC 482 / DSM 20109 / BCRC 11376 / JCM 18109 / NBRC 3775 / NCIMB 8073 / NRS 134)</name>
    <dbReference type="NCBI Taxonomy" id="446466"/>
    <lineage>
        <taxon>Bacteria</taxon>
        <taxon>Bacillati</taxon>
        <taxon>Actinomycetota</taxon>
        <taxon>Actinomycetes</taxon>
        <taxon>Micrococcales</taxon>
        <taxon>Cellulomonadaceae</taxon>
        <taxon>Cellulomonas</taxon>
    </lineage>
</organism>
<dbReference type="InterPro" id="IPR002656">
    <property type="entry name" value="Acyl_transf_3_dom"/>
</dbReference>
<feature type="transmembrane region" description="Helical" evidence="1">
    <location>
        <begin position="235"/>
        <end position="255"/>
    </location>
</feature>
<keyword evidence="3" id="KW-0012">Acyltransferase</keyword>
<gene>
    <name evidence="3" type="ordered locus">Cfla_2441</name>
</gene>
<dbReference type="RefSeq" id="WP_013117662.1">
    <property type="nucleotide sequence ID" value="NC_014151.1"/>
</dbReference>
<dbReference type="OrthoDB" id="3746662at2"/>
<accession>D5UHK8</accession>
<reference evidence="3 4" key="1">
    <citation type="journal article" date="2010" name="Stand. Genomic Sci.">
        <title>Complete genome sequence of Cellulomonas flavigena type strain (134).</title>
        <authorList>
            <person name="Abt B."/>
            <person name="Foster B."/>
            <person name="Lapidus A."/>
            <person name="Clum A."/>
            <person name="Sun H."/>
            <person name="Pukall R."/>
            <person name="Lucas S."/>
            <person name="Glavina Del Rio T."/>
            <person name="Nolan M."/>
            <person name="Tice H."/>
            <person name="Cheng J.F."/>
            <person name="Pitluck S."/>
            <person name="Liolios K."/>
            <person name="Ivanova N."/>
            <person name="Mavromatis K."/>
            <person name="Ovchinnikova G."/>
            <person name="Pati A."/>
            <person name="Goodwin L."/>
            <person name="Chen A."/>
            <person name="Palaniappan K."/>
            <person name="Land M."/>
            <person name="Hauser L."/>
            <person name="Chang Y.J."/>
            <person name="Jeffries C.D."/>
            <person name="Rohde M."/>
            <person name="Goker M."/>
            <person name="Woyke T."/>
            <person name="Bristow J."/>
            <person name="Eisen J.A."/>
            <person name="Markowitz V."/>
            <person name="Hugenholtz P."/>
            <person name="Kyrpides N.C."/>
            <person name="Klenk H.P."/>
        </authorList>
    </citation>
    <scope>NUCLEOTIDE SEQUENCE [LARGE SCALE GENOMIC DNA]</scope>
    <source>
        <strain evidence="4">ATCC 482 / DSM 20109 / BCRC 11376 / JCM 18109 / NBRC 3775 / NCIMB 8073 / NRS 134</strain>
    </source>
</reference>
<dbReference type="AlphaFoldDB" id="D5UHK8"/>
<feature type="transmembrane region" description="Helical" evidence="1">
    <location>
        <begin position="15"/>
        <end position="35"/>
    </location>
</feature>
<dbReference type="EMBL" id="CP001964">
    <property type="protein sequence ID" value="ADG75329.1"/>
    <property type="molecule type" value="Genomic_DNA"/>
</dbReference>
<feature type="domain" description="Acyltransferase 3" evidence="2">
    <location>
        <begin position="16"/>
        <end position="298"/>
    </location>
</feature>
<feature type="transmembrane region" description="Helical" evidence="1">
    <location>
        <begin position="146"/>
        <end position="163"/>
    </location>
</feature>